<proteinExistence type="predicted"/>
<accession>A0A3N4H8J9</accession>
<dbReference type="Proteomes" id="UP000275078">
    <property type="component" value="Unassembled WGS sequence"/>
</dbReference>
<evidence type="ECO:0000313" key="2">
    <source>
        <dbReference type="EMBL" id="RPA71055.1"/>
    </source>
</evidence>
<sequence length="124" mass="14546">MAGIEILSRHSTCRITKEYFHEENGHLQRFNDRPPCLHSGRPLKYSPAVHLLIIRSLKKDRFLTLDEIRDSLLDPVPIMTIWRIIKNEGLDSRIACKKLFLNAKQIANRIYWCADYRKGWGKGK</sequence>
<dbReference type="GO" id="GO:0006313">
    <property type="term" value="P:DNA transposition"/>
    <property type="evidence" value="ECO:0007669"/>
    <property type="project" value="InterPro"/>
</dbReference>
<feature type="domain" description="Transposase Tc1-like" evidence="1">
    <location>
        <begin position="53"/>
        <end position="117"/>
    </location>
</feature>
<keyword evidence="3" id="KW-1185">Reference proteome</keyword>
<dbReference type="Pfam" id="PF01498">
    <property type="entry name" value="HTH_Tnp_Tc3_2"/>
    <property type="match status" value="1"/>
</dbReference>
<dbReference type="EMBL" id="ML119981">
    <property type="protein sequence ID" value="RPA71055.1"/>
    <property type="molecule type" value="Genomic_DNA"/>
</dbReference>
<dbReference type="AlphaFoldDB" id="A0A3N4H8J9"/>
<gene>
    <name evidence="2" type="ORF">BJ508DRAFT_336433</name>
</gene>
<reference evidence="2 3" key="1">
    <citation type="journal article" date="2018" name="Nat. Ecol. Evol.">
        <title>Pezizomycetes genomes reveal the molecular basis of ectomycorrhizal truffle lifestyle.</title>
        <authorList>
            <person name="Murat C."/>
            <person name="Payen T."/>
            <person name="Noel B."/>
            <person name="Kuo A."/>
            <person name="Morin E."/>
            <person name="Chen J."/>
            <person name="Kohler A."/>
            <person name="Krizsan K."/>
            <person name="Balestrini R."/>
            <person name="Da Silva C."/>
            <person name="Montanini B."/>
            <person name="Hainaut M."/>
            <person name="Levati E."/>
            <person name="Barry K.W."/>
            <person name="Belfiori B."/>
            <person name="Cichocki N."/>
            <person name="Clum A."/>
            <person name="Dockter R.B."/>
            <person name="Fauchery L."/>
            <person name="Guy J."/>
            <person name="Iotti M."/>
            <person name="Le Tacon F."/>
            <person name="Lindquist E.A."/>
            <person name="Lipzen A."/>
            <person name="Malagnac F."/>
            <person name="Mello A."/>
            <person name="Molinier V."/>
            <person name="Miyauchi S."/>
            <person name="Poulain J."/>
            <person name="Riccioni C."/>
            <person name="Rubini A."/>
            <person name="Sitrit Y."/>
            <person name="Splivallo R."/>
            <person name="Traeger S."/>
            <person name="Wang M."/>
            <person name="Zifcakova L."/>
            <person name="Wipf D."/>
            <person name="Zambonelli A."/>
            <person name="Paolocci F."/>
            <person name="Nowrousian M."/>
            <person name="Ottonello S."/>
            <person name="Baldrian P."/>
            <person name="Spatafora J.W."/>
            <person name="Henrissat B."/>
            <person name="Nagy L.G."/>
            <person name="Aury J.M."/>
            <person name="Wincker P."/>
            <person name="Grigoriev I.V."/>
            <person name="Bonfante P."/>
            <person name="Martin F.M."/>
        </authorList>
    </citation>
    <scope>NUCLEOTIDE SEQUENCE [LARGE SCALE GENOMIC DNA]</scope>
    <source>
        <strain evidence="2 3">RN42</strain>
    </source>
</reference>
<evidence type="ECO:0000313" key="3">
    <source>
        <dbReference type="Proteomes" id="UP000275078"/>
    </source>
</evidence>
<evidence type="ECO:0000259" key="1">
    <source>
        <dbReference type="Pfam" id="PF01498"/>
    </source>
</evidence>
<dbReference type="InterPro" id="IPR002492">
    <property type="entry name" value="Transposase_Tc1-like"/>
</dbReference>
<organism evidence="2 3">
    <name type="scientific">Ascobolus immersus RN42</name>
    <dbReference type="NCBI Taxonomy" id="1160509"/>
    <lineage>
        <taxon>Eukaryota</taxon>
        <taxon>Fungi</taxon>
        <taxon>Dikarya</taxon>
        <taxon>Ascomycota</taxon>
        <taxon>Pezizomycotina</taxon>
        <taxon>Pezizomycetes</taxon>
        <taxon>Pezizales</taxon>
        <taxon>Ascobolaceae</taxon>
        <taxon>Ascobolus</taxon>
    </lineage>
</organism>
<dbReference type="GO" id="GO:0003677">
    <property type="term" value="F:DNA binding"/>
    <property type="evidence" value="ECO:0007669"/>
    <property type="project" value="InterPro"/>
</dbReference>
<dbReference type="GO" id="GO:0015074">
    <property type="term" value="P:DNA integration"/>
    <property type="evidence" value="ECO:0007669"/>
    <property type="project" value="InterPro"/>
</dbReference>
<name>A0A3N4H8J9_ASCIM</name>
<protein>
    <recommendedName>
        <fullName evidence="1">Transposase Tc1-like domain-containing protein</fullName>
    </recommendedName>
</protein>